<feature type="domain" description="Glycosyl hydrolase family 36 N-terminal" evidence="6">
    <location>
        <begin position="44"/>
        <end position="323"/>
    </location>
</feature>
<dbReference type="OrthoDB" id="9758822at2"/>
<dbReference type="PRINTS" id="PR00743">
    <property type="entry name" value="GLHYDRLASE36"/>
</dbReference>
<dbReference type="InterPro" id="IPR050985">
    <property type="entry name" value="Alpha-glycosidase_related"/>
</dbReference>
<feature type="region of interest" description="Disordered" evidence="5">
    <location>
        <begin position="127"/>
        <end position="146"/>
    </location>
</feature>
<dbReference type="Proteomes" id="UP000195981">
    <property type="component" value="Unassembled WGS sequence"/>
</dbReference>
<proteinExistence type="predicted"/>
<comment type="catalytic activity">
    <reaction evidence="1">
        <text>Hydrolysis of terminal, non-reducing alpha-D-galactose residues in alpha-D-galactosides, including galactose oligosaccharides, galactomannans and galactolipids.</text>
        <dbReference type="EC" id="3.2.1.22"/>
    </reaction>
</comment>
<dbReference type="EMBL" id="FWFG01000048">
    <property type="protein sequence ID" value="SLM90372.1"/>
    <property type="molecule type" value="Genomic_DNA"/>
</dbReference>
<reference evidence="7 8" key="1">
    <citation type="submission" date="2017-02" db="EMBL/GenBank/DDBJ databases">
        <authorList>
            <person name="Peterson S.W."/>
        </authorList>
    </citation>
    <scope>NUCLEOTIDE SEQUENCE [LARGE SCALE GENOMIC DNA]</scope>
    <source>
        <strain evidence="7 8">CIP104813</strain>
    </source>
</reference>
<evidence type="ECO:0000256" key="1">
    <source>
        <dbReference type="ARBA" id="ARBA00001255"/>
    </source>
</evidence>
<dbReference type="Gene3D" id="2.70.98.60">
    <property type="entry name" value="alpha-galactosidase from lactobacil brevis"/>
    <property type="match status" value="1"/>
</dbReference>
<accession>A0A1X6WXA6</accession>
<evidence type="ECO:0000259" key="6">
    <source>
        <dbReference type="Pfam" id="PF16875"/>
    </source>
</evidence>
<dbReference type="SUPFAM" id="SSF51445">
    <property type="entry name" value="(Trans)glycosidases"/>
    <property type="match status" value="1"/>
</dbReference>
<dbReference type="AlphaFoldDB" id="A0A1X6WXA6"/>
<dbReference type="InterPro" id="IPR002252">
    <property type="entry name" value="Glyco_hydro_36"/>
</dbReference>
<sequence>MTAAARPAAAPSADVPPADALPIRRVHLSAAGVSLVIDASGDRMPAIVHWGRELGTLTAQDAATLTEIAGPAITHNTIDVPLRVGILPQLADGWVGTPGISGARADGSAFSPLLTVRDLRVESSVGADGEADAAGSAADEPAAAADGTRTAAAEGFCETGAARVEIDLADESVGIAVRLDVEMLASGLVRVRAALTDTTEAATPGTDAARAPYVLEALTPMLPIPLDATELLDFGGRWTRERTPQRSPLVTGTHLRENRRGRTGPDAAHVLHAGTAGFGFRHGEIWAVHTAFSGDHRHLAERSSRGVQLLGGGELLLPGEGRLEPGGAYETPWLYGAHASDGLDGIARRFHTHLRSRPQHVDAQRPVTLNVWEAVYFDHDLERLKDLADRAAALGVERFVLDDGWFGSRRDDTSGLGDWVVSDEVWPDGLTPLIEHVTGLGMQFGLWFEPEMVNEDSDVARAHPEWIMAPSPDRLPEESRSQQVLNLAIPEAFEHVHSQMRAILAENDIAYIKWDHNRDLIEAATRATGAAATHAQTLALYRLLDALKEEFPDLEIESCSSGGARVDLGVLERTDRVWVSDCIDPLERQLMNRWTAQLIPLELMGTHIASGASHTTGCLHSLSFRAASALFGHLGIEWDLAHASAQEMDELRAWIALYKAQRELLLTGEYVRADRGEDSLWVYGVVSPERDRALYELAAVGRADVAPIGSVRLPGLDPARRYRVRPLVVGEAPAGLYWPAWAREGASTATDRIHPGISADPLVEAVELPGSLLVEAGVAAPIMYPESAVLLEVTAV</sequence>
<dbReference type="InterPro" id="IPR013785">
    <property type="entry name" value="Aldolase_TIM"/>
</dbReference>
<evidence type="ECO:0000256" key="4">
    <source>
        <dbReference type="ARBA" id="ARBA00023295"/>
    </source>
</evidence>
<dbReference type="Pfam" id="PF02065">
    <property type="entry name" value="Melibiase"/>
    <property type="match status" value="1"/>
</dbReference>
<gene>
    <name evidence="7" type="ORF">FM110_04805</name>
</gene>
<dbReference type="InterPro" id="IPR017853">
    <property type="entry name" value="GH"/>
</dbReference>
<dbReference type="PROSITE" id="PS00512">
    <property type="entry name" value="ALPHA_GALACTOSIDASE"/>
    <property type="match status" value="1"/>
</dbReference>
<dbReference type="InterPro" id="IPR031704">
    <property type="entry name" value="Glyco_hydro_36_N"/>
</dbReference>
<dbReference type="CDD" id="cd14791">
    <property type="entry name" value="GH36"/>
    <property type="match status" value="1"/>
</dbReference>
<evidence type="ECO:0000256" key="5">
    <source>
        <dbReference type="SAM" id="MobiDB-lite"/>
    </source>
</evidence>
<organism evidence="7 8">
    <name type="scientific">Brachybacterium nesterenkovii</name>
    <dbReference type="NCBI Taxonomy" id="47847"/>
    <lineage>
        <taxon>Bacteria</taxon>
        <taxon>Bacillati</taxon>
        <taxon>Actinomycetota</taxon>
        <taxon>Actinomycetes</taxon>
        <taxon>Micrococcales</taxon>
        <taxon>Dermabacteraceae</taxon>
        <taxon>Brachybacterium</taxon>
    </lineage>
</organism>
<dbReference type="Gene3D" id="3.20.20.70">
    <property type="entry name" value="Aldolase class I"/>
    <property type="match status" value="1"/>
</dbReference>
<dbReference type="Pfam" id="PF16875">
    <property type="entry name" value="Glyco_hydro_36N"/>
    <property type="match status" value="1"/>
</dbReference>
<evidence type="ECO:0000313" key="8">
    <source>
        <dbReference type="Proteomes" id="UP000195981"/>
    </source>
</evidence>
<evidence type="ECO:0000256" key="3">
    <source>
        <dbReference type="ARBA" id="ARBA00022801"/>
    </source>
</evidence>
<keyword evidence="4 7" id="KW-0326">Glycosidase</keyword>
<evidence type="ECO:0000313" key="7">
    <source>
        <dbReference type="EMBL" id="SLM90372.1"/>
    </source>
</evidence>
<dbReference type="GO" id="GO:0004557">
    <property type="term" value="F:alpha-galactosidase activity"/>
    <property type="evidence" value="ECO:0007669"/>
    <property type="project" value="UniProtKB-EC"/>
</dbReference>
<keyword evidence="8" id="KW-1185">Reference proteome</keyword>
<dbReference type="InterPro" id="IPR038417">
    <property type="entry name" value="Alpga-gal_N_sf"/>
</dbReference>
<name>A0A1X6WXA6_9MICO</name>
<dbReference type="RefSeq" id="WP_087103181.1">
    <property type="nucleotide sequence ID" value="NZ_FWFG01000048.1"/>
</dbReference>
<dbReference type="InterPro" id="IPR000111">
    <property type="entry name" value="Glyco_hydro_27/36_CS"/>
</dbReference>
<dbReference type="FunFam" id="3.20.20.70:FF:000118">
    <property type="entry name" value="Alpha-galactosidase"/>
    <property type="match status" value="1"/>
</dbReference>
<dbReference type="GO" id="GO:0016052">
    <property type="term" value="P:carbohydrate catabolic process"/>
    <property type="evidence" value="ECO:0007669"/>
    <property type="project" value="InterPro"/>
</dbReference>
<dbReference type="PANTHER" id="PTHR43053:SF3">
    <property type="entry name" value="ALPHA-GALACTOSIDASE C-RELATED"/>
    <property type="match status" value="1"/>
</dbReference>
<protein>
    <recommendedName>
        <fullName evidence="2">alpha-galactosidase</fullName>
        <ecNumber evidence="2">3.2.1.22</ecNumber>
    </recommendedName>
</protein>
<dbReference type="PANTHER" id="PTHR43053">
    <property type="entry name" value="GLYCOSIDASE FAMILY 31"/>
    <property type="match status" value="1"/>
</dbReference>
<evidence type="ECO:0000256" key="2">
    <source>
        <dbReference type="ARBA" id="ARBA00012755"/>
    </source>
</evidence>
<dbReference type="EC" id="3.2.1.22" evidence="2"/>
<keyword evidence="3 7" id="KW-0378">Hydrolase</keyword>